<keyword evidence="2" id="KW-1185">Reference proteome</keyword>
<dbReference type="KEGG" id="hws:RNZ46_03020"/>
<dbReference type="Pfam" id="PF05635">
    <property type="entry name" value="23S_rRNA_IVP"/>
    <property type="match status" value="1"/>
</dbReference>
<organism evidence="1 2">
    <name type="scientific">Hwangdonia lutea</name>
    <dbReference type="NCBI Taxonomy" id="3075823"/>
    <lineage>
        <taxon>Bacteria</taxon>
        <taxon>Pseudomonadati</taxon>
        <taxon>Bacteroidota</taxon>
        <taxon>Flavobacteriia</taxon>
        <taxon>Flavobacteriales</taxon>
        <taxon>Flavobacteriaceae</taxon>
        <taxon>Hwangdonia</taxon>
    </lineage>
</organism>
<dbReference type="PANTHER" id="PTHR38471:SF2">
    <property type="entry name" value="FOUR HELIX BUNDLE PROTEIN"/>
    <property type="match status" value="1"/>
</dbReference>
<gene>
    <name evidence="1" type="ORF">RNZ46_03020</name>
</gene>
<dbReference type="RefSeq" id="WP_316983914.1">
    <property type="nucleotide sequence ID" value="NZ_CP136521.1"/>
</dbReference>
<dbReference type="NCBIfam" id="TIGR02436">
    <property type="entry name" value="four helix bundle protein"/>
    <property type="match status" value="1"/>
</dbReference>
<accession>A0AA97ENK4</accession>
<evidence type="ECO:0000313" key="2">
    <source>
        <dbReference type="Proteomes" id="UP001302486"/>
    </source>
</evidence>
<proteinExistence type="predicted"/>
<dbReference type="AlphaFoldDB" id="A0AA97ENK4"/>
<protein>
    <submittedName>
        <fullName evidence="1">Four helix bundle protein</fullName>
    </submittedName>
</protein>
<sequence>MSLLQLNDKQLNNTRMHTYSFEKLEVWKEAIKLAVKTYKVTDLYPSEEKFGLISQMRRCSVSVSSNIAEGTARLTNKDKAHFMTMAYSSALELLNQAIISKELEFISEENYKNIRFEVESITNKINALRNHFLKT</sequence>
<dbReference type="InterPro" id="IPR036583">
    <property type="entry name" value="23S_rRNA_IVS_sf"/>
</dbReference>
<dbReference type="InterPro" id="IPR012657">
    <property type="entry name" value="23S_rRNA-intervening_sequence"/>
</dbReference>
<dbReference type="PANTHER" id="PTHR38471">
    <property type="entry name" value="FOUR HELIX BUNDLE PROTEIN"/>
    <property type="match status" value="1"/>
</dbReference>
<name>A0AA97ENK4_9FLAO</name>
<dbReference type="Gene3D" id="1.20.1440.60">
    <property type="entry name" value="23S rRNA-intervening sequence"/>
    <property type="match status" value="1"/>
</dbReference>
<dbReference type="CDD" id="cd16377">
    <property type="entry name" value="23S_rRNA_IVP_like"/>
    <property type="match status" value="1"/>
</dbReference>
<dbReference type="Proteomes" id="UP001302486">
    <property type="component" value="Chromosome"/>
</dbReference>
<dbReference type="SUPFAM" id="SSF158446">
    <property type="entry name" value="IVS-encoded protein-like"/>
    <property type="match status" value="1"/>
</dbReference>
<reference evidence="2" key="1">
    <citation type="submission" date="2024-06" db="EMBL/GenBank/DDBJ databases">
        <title>Hwangdonia haimaensis gen. nov., sp. nov., a member of the family Flavobacteriaceae isolated from the haima cold seep.</title>
        <authorList>
            <person name="Li J."/>
        </authorList>
    </citation>
    <scope>NUCLEOTIDE SEQUENCE [LARGE SCALE GENOMIC DNA]</scope>
    <source>
        <strain evidence="2">SCSIO 19198</strain>
    </source>
</reference>
<dbReference type="EMBL" id="CP136521">
    <property type="protein sequence ID" value="WOD44241.1"/>
    <property type="molecule type" value="Genomic_DNA"/>
</dbReference>
<evidence type="ECO:0000313" key="1">
    <source>
        <dbReference type="EMBL" id="WOD44241.1"/>
    </source>
</evidence>